<name>A0A347UKS1_9RHOB</name>
<accession>A0A347UKS1</accession>
<dbReference type="OrthoDB" id="7658488at2"/>
<proteinExistence type="predicted"/>
<organism evidence="1 2">
    <name type="scientific">Profundibacter amoris</name>
    <dbReference type="NCBI Taxonomy" id="2171755"/>
    <lineage>
        <taxon>Bacteria</taxon>
        <taxon>Pseudomonadati</taxon>
        <taxon>Pseudomonadota</taxon>
        <taxon>Alphaproteobacteria</taxon>
        <taxon>Rhodobacterales</taxon>
        <taxon>Paracoccaceae</taxon>
        <taxon>Profundibacter</taxon>
    </lineage>
</organism>
<evidence type="ECO:0000313" key="1">
    <source>
        <dbReference type="EMBL" id="AXX99449.1"/>
    </source>
</evidence>
<protein>
    <submittedName>
        <fullName evidence="1">Uncharacterized protein</fullName>
    </submittedName>
</protein>
<dbReference type="AlphaFoldDB" id="A0A347UKS1"/>
<evidence type="ECO:0000313" key="2">
    <source>
        <dbReference type="Proteomes" id="UP000261704"/>
    </source>
</evidence>
<keyword evidence="2" id="KW-1185">Reference proteome</keyword>
<dbReference type="Proteomes" id="UP000261704">
    <property type="component" value="Chromosome"/>
</dbReference>
<gene>
    <name evidence="1" type="ORF">BAR1_16845</name>
</gene>
<dbReference type="RefSeq" id="WP_118944100.1">
    <property type="nucleotide sequence ID" value="NZ_CP032125.1"/>
</dbReference>
<sequence>MFEFLPKEVREGLEAARKRDLKRKSRLRVQTDDEIFPVLRFWETGFALDAENAPHLRGLVDLYDGSRHLYQCLIVASEEDNGQMVYEFKRSTVAKDKAPLDFVRDVNAPIALLGN</sequence>
<dbReference type="KEGG" id="pamo:BAR1_16845"/>
<dbReference type="EMBL" id="CP032125">
    <property type="protein sequence ID" value="AXX99449.1"/>
    <property type="molecule type" value="Genomic_DNA"/>
</dbReference>
<reference evidence="1 2" key="1">
    <citation type="submission" date="2018-09" db="EMBL/GenBank/DDBJ databases">
        <title>Profundibacter amoris BAR1 gen. nov., sp. nov., a new member of the Roseobacter clade isolated at Lokis Castle Vent Field on the Arctic Mid-Oceanic Ridge.</title>
        <authorList>
            <person name="Le Moine Bauer S."/>
            <person name="Sjoeberg A.G."/>
            <person name="L'Haridon S."/>
            <person name="Stokke R."/>
            <person name="Roalkvam I."/>
            <person name="Steen I.H."/>
            <person name="Dahle H."/>
        </authorList>
    </citation>
    <scope>NUCLEOTIDE SEQUENCE [LARGE SCALE GENOMIC DNA]</scope>
    <source>
        <strain evidence="1 2">BAR1</strain>
    </source>
</reference>